<evidence type="ECO:0000256" key="6">
    <source>
        <dbReference type="SAM" id="Phobius"/>
    </source>
</evidence>
<keyword evidence="3 6" id="KW-1133">Transmembrane helix</keyword>
<sequence length="509" mass="54000">MDLKDYLVPRTDATCTGDKLWYVCTAGDYKGCCSSNPCTSGVCPDDNTTTSSTTKTTTTSKFSSTSSDDSTSTSSTEGVTTATAEATSSSSAMGSSSSSTIASATSTSTSTAAPVIFSSSNHSAIIGGAIGGIIAFLIIAVILFFFWKRRQRLKNTEPLIIDHGQLPSSWHMGRTGKYDNGSTYPHFEPSVTDSYNNTVTSALAGGPNASTTSLSLAHGASCAESIPAILTAELLATIPKRPGYTPELPDTMARRMRAELPSDSQRDLINVPLNQRQGLMIYQRGGIANLLPRDSLELSSTSLSPKNTNSSPNSGSSSVAGHFPPIRSMSPRLMVRNTARKIVTEEGVVMGANLDRYSGDPRVEDTELSIEEMNGIDNGNRNRNEDSDADATKVKENLWQSQDHVLSFMNFDASLPLTDVSEAGYSYGEAEGPSTPVSPPTSVSASPPISPPVPNKIGNMSFMDMGPLSPMPSEVPPAYEAEEEGVEFEVNGERKTPAGTIGMGVRRFD</sequence>
<feature type="region of interest" description="Disordered" evidence="5">
    <location>
        <begin position="471"/>
        <end position="509"/>
    </location>
</feature>
<feature type="region of interest" description="Disordered" evidence="5">
    <location>
        <begin position="45"/>
        <end position="96"/>
    </location>
</feature>
<accession>A0AAD6GCW0</accession>
<dbReference type="Gene3D" id="1.20.5.510">
    <property type="entry name" value="Single helix bin"/>
    <property type="match status" value="1"/>
</dbReference>
<evidence type="ECO:0000313" key="7">
    <source>
        <dbReference type="EMBL" id="KAJ5538078.1"/>
    </source>
</evidence>
<evidence type="ECO:0000256" key="3">
    <source>
        <dbReference type="ARBA" id="ARBA00022989"/>
    </source>
</evidence>
<evidence type="ECO:0000256" key="2">
    <source>
        <dbReference type="ARBA" id="ARBA00022692"/>
    </source>
</evidence>
<dbReference type="PANTHER" id="PTHR15549">
    <property type="entry name" value="PAIRED IMMUNOGLOBULIN-LIKE TYPE 2 RECEPTOR"/>
    <property type="match status" value="1"/>
</dbReference>
<evidence type="ECO:0000256" key="4">
    <source>
        <dbReference type="ARBA" id="ARBA00023136"/>
    </source>
</evidence>
<dbReference type="Proteomes" id="UP001220324">
    <property type="component" value="Unassembled WGS sequence"/>
</dbReference>
<feature type="region of interest" description="Disordered" evidence="5">
    <location>
        <begin position="426"/>
        <end position="453"/>
    </location>
</feature>
<name>A0AAD6GCW0_9EURO</name>
<dbReference type="EMBL" id="JAQIZZ010000006">
    <property type="protein sequence ID" value="KAJ5538078.1"/>
    <property type="molecule type" value="Genomic_DNA"/>
</dbReference>
<comment type="subcellular location">
    <subcellularLocation>
        <location evidence="1">Membrane</location>
        <topology evidence="1">Single-pass membrane protein</topology>
    </subcellularLocation>
</comment>
<keyword evidence="4 6" id="KW-0472">Membrane</keyword>
<evidence type="ECO:0000256" key="1">
    <source>
        <dbReference type="ARBA" id="ARBA00004167"/>
    </source>
</evidence>
<dbReference type="GO" id="GO:0016020">
    <property type="term" value="C:membrane"/>
    <property type="evidence" value="ECO:0007669"/>
    <property type="project" value="UniProtKB-SubCell"/>
</dbReference>
<feature type="region of interest" description="Disordered" evidence="5">
    <location>
        <begin position="299"/>
        <end position="327"/>
    </location>
</feature>
<feature type="compositionally biased region" description="Low complexity" evidence="5">
    <location>
        <begin position="48"/>
        <end position="96"/>
    </location>
</feature>
<protein>
    <submittedName>
        <fullName evidence="7">Uncharacterized protein</fullName>
    </submittedName>
</protein>
<dbReference type="InterPro" id="IPR051694">
    <property type="entry name" value="Immunoregulatory_rcpt-like"/>
</dbReference>
<proteinExistence type="predicted"/>
<keyword evidence="8" id="KW-1185">Reference proteome</keyword>
<gene>
    <name evidence="7" type="ORF">N7494_007557</name>
</gene>
<evidence type="ECO:0000313" key="8">
    <source>
        <dbReference type="Proteomes" id="UP001220324"/>
    </source>
</evidence>
<organism evidence="7 8">
    <name type="scientific">Penicillium frequentans</name>
    <dbReference type="NCBI Taxonomy" id="3151616"/>
    <lineage>
        <taxon>Eukaryota</taxon>
        <taxon>Fungi</taxon>
        <taxon>Dikarya</taxon>
        <taxon>Ascomycota</taxon>
        <taxon>Pezizomycotina</taxon>
        <taxon>Eurotiomycetes</taxon>
        <taxon>Eurotiomycetidae</taxon>
        <taxon>Eurotiales</taxon>
        <taxon>Aspergillaceae</taxon>
        <taxon>Penicillium</taxon>
    </lineage>
</organism>
<evidence type="ECO:0000256" key="5">
    <source>
        <dbReference type="SAM" id="MobiDB-lite"/>
    </source>
</evidence>
<reference evidence="7 8" key="1">
    <citation type="journal article" date="2023" name="IMA Fungus">
        <title>Comparative genomic study of the Penicillium genus elucidates a diverse pangenome and 15 lateral gene transfer events.</title>
        <authorList>
            <person name="Petersen C."/>
            <person name="Sorensen T."/>
            <person name="Nielsen M.R."/>
            <person name="Sondergaard T.E."/>
            <person name="Sorensen J.L."/>
            <person name="Fitzpatrick D.A."/>
            <person name="Frisvad J.C."/>
            <person name="Nielsen K.L."/>
        </authorList>
    </citation>
    <scope>NUCLEOTIDE SEQUENCE [LARGE SCALE GENOMIC DNA]</scope>
    <source>
        <strain evidence="7 8">IBT 35679</strain>
    </source>
</reference>
<dbReference type="GO" id="GO:0071944">
    <property type="term" value="C:cell periphery"/>
    <property type="evidence" value="ECO:0007669"/>
    <property type="project" value="UniProtKB-ARBA"/>
</dbReference>
<feature type="compositionally biased region" description="Low complexity" evidence="5">
    <location>
        <begin position="299"/>
        <end position="318"/>
    </location>
</feature>
<keyword evidence="2 6" id="KW-0812">Transmembrane</keyword>
<dbReference type="AlphaFoldDB" id="A0AAD6GCW0"/>
<feature type="transmembrane region" description="Helical" evidence="6">
    <location>
        <begin position="124"/>
        <end position="147"/>
    </location>
</feature>
<comment type="caution">
    <text evidence="7">The sequence shown here is derived from an EMBL/GenBank/DDBJ whole genome shotgun (WGS) entry which is preliminary data.</text>
</comment>
<dbReference type="PANTHER" id="PTHR15549:SF26">
    <property type="entry name" value="AXIAL BUDDING PATTERN PROTEIN 2-RELATED"/>
    <property type="match status" value="1"/>
</dbReference>